<organism evidence="2 3">
    <name type="scientific">Phototrophicus methaneseepsis</name>
    <dbReference type="NCBI Taxonomy" id="2710758"/>
    <lineage>
        <taxon>Bacteria</taxon>
        <taxon>Bacillati</taxon>
        <taxon>Chloroflexota</taxon>
        <taxon>Candidatus Thermofontia</taxon>
        <taxon>Phototrophicales</taxon>
        <taxon>Phototrophicaceae</taxon>
        <taxon>Phototrophicus</taxon>
    </lineage>
</organism>
<dbReference type="AlphaFoldDB" id="A0A7S8IGA1"/>
<dbReference type="InterPro" id="IPR036188">
    <property type="entry name" value="FAD/NAD-bd_sf"/>
</dbReference>
<dbReference type="Gene3D" id="3.50.50.60">
    <property type="entry name" value="FAD/NAD(P)-binding domain"/>
    <property type="match status" value="1"/>
</dbReference>
<dbReference type="PANTHER" id="PTHR42923">
    <property type="entry name" value="PROTOPORPHYRINOGEN OXIDASE"/>
    <property type="match status" value="1"/>
</dbReference>
<dbReference type="Pfam" id="PF01593">
    <property type="entry name" value="Amino_oxidase"/>
    <property type="match status" value="1"/>
</dbReference>
<evidence type="ECO:0000313" key="3">
    <source>
        <dbReference type="Proteomes" id="UP000594468"/>
    </source>
</evidence>
<dbReference type="KEGG" id="pmet:G4Y79_09085"/>
<dbReference type="NCBIfam" id="NF005560">
    <property type="entry name" value="PRK07233.1"/>
    <property type="match status" value="1"/>
</dbReference>
<evidence type="ECO:0000313" key="2">
    <source>
        <dbReference type="EMBL" id="QPC84511.1"/>
    </source>
</evidence>
<proteinExistence type="predicted"/>
<name>A0A7S8IGA1_9CHLR</name>
<dbReference type="PANTHER" id="PTHR42923:SF46">
    <property type="entry name" value="AMINE OXIDASE"/>
    <property type="match status" value="1"/>
</dbReference>
<dbReference type="PRINTS" id="PR00419">
    <property type="entry name" value="ADXRDTASE"/>
</dbReference>
<dbReference type="InterPro" id="IPR002937">
    <property type="entry name" value="Amino_oxidase"/>
</dbReference>
<dbReference type="GO" id="GO:0016491">
    <property type="term" value="F:oxidoreductase activity"/>
    <property type="evidence" value="ECO:0007669"/>
    <property type="project" value="InterPro"/>
</dbReference>
<accession>A0A7S8IGA1</accession>
<dbReference type="RefSeq" id="WP_195172574.1">
    <property type="nucleotide sequence ID" value="NZ_CP062983.1"/>
</dbReference>
<protein>
    <submittedName>
        <fullName evidence="2">NAD(P)/FAD-dependent oxidoreductase</fullName>
    </submittedName>
</protein>
<feature type="domain" description="Amine oxidase" evidence="1">
    <location>
        <begin position="16"/>
        <end position="436"/>
    </location>
</feature>
<dbReference type="Proteomes" id="UP000594468">
    <property type="component" value="Chromosome"/>
</dbReference>
<dbReference type="SUPFAM" id="SSF51905">
    <property type="entry name" value="FAD/NAD(P)-binding domain"/>
    <property type="match status" value="1"/>
</dbReference>
<evidence type="ECO:0000259" key="1">
    <source>
        <dbReference type="Pfam" id="PF01593"/>
    </source>
</evidence>
<keyword evidence="3" id="KW-1185">Reference proteome</keyword>
<sequence>MANEKQQHIGIIGAGVAGMAAAWDLTRAGYQVTLYEAGDRVGGLASGFKDESWDWSLEKFYHHWFTGDSDMLGLIDEIGHSDKLLFPRPKTSYWIDGKPVRSEINASAIFLPISLWGTFRMGLGGVYLKLTQNWRALEKVTADAWMRRYMGPEGYEKFFKPLLIGKFSEDYDKVNMAWMWARVKARSTKLGNFKGGFQHFLDLLGEAIQSKGAVIELGVPVERISQKEGKPIITVNGEDHVFDAVISTVSPRLMMRLTEGLAETPYGQQMQSLRSIGGLVVVAALKHQLLTDGTYWLNLPATSPDRSKNQFPYLALVEHTNYMDSANYGGDHIIYMGDYVAPDHEYFSMSEEVLADRFLSSLKQVNPNFDKSWVRKTWVFRAPYAQPVPGLNHSQNIPDLKTPLPGVYWASMSQVYPWDRGTNYAVELGRRTARIIMGQETSVKAVKD</sequence>
<gene>
    <name evidence="2" type="ORF">G4Y79_09085</name>
</gene>
<dbReference type="InterPro" id="IPR050464">
    <property type="entry name" value="Zeta_carotene_desat/Oxidored"/>
</dbReference>
<dbReference type="EMBL" id="CP062983">
    <property type="protein sequence ID" value="QPC84511.1"/>
    <property type="molecule type" value="Genomic_DNA"/>
</dbReference>
<reference evidence="2 3" key="1">
    <citation type="submission" date="2020-02" db="EMBL/GenBank/DDBJ databases">
        <authorList>
            <person name="Zheng R.K."/>
            <person name="Sun C.M."/>
        </authorList>
    </citation>
    <scope>NUCLEOTIDE SEQUENCE [LARGE SCALE GENOMIC DNA]</scope>
    <source>
        <strain evidence="3">rifampicinis</strain>
    </source>
</reference>